<dbReference type="AlphaFoldDB" id="A0A0C5VI51"/>
<dbReference type="Proteomes" id="UP000032266">
    <property type="component" value="Chromosome"/>
</dbReference>
<dbReference type="Gene3D" id="1.25.40.20">
    <property type="entry name" value="Ankyrin repeat-containing domain"/>
    <property type="match status" value="1"/>
</dbReference>
<organism evidence="1 2">
    <name type="scientific">Gynuella sunshinyii YC6258</name>
    <dbReference type="NCBI Taxonomy" id="1445510"/>
    <lineage>
        <taxon>Bacteria</taxon>
        <taxon>Pseudomonadati</taxon>
        <taxon>Pseudomonadota</taxon>
        <taxon>Gammaproteobacteria</taxon>
        <taxon>Oceanospirillales</taxon>
        <taxon>Saccharospirillaceae</taxon>
        <taxon>Gynuella</taxon>
    </lineage>
</organism>
<proteinExistence type="predicted"/>
<dbReference type="STRING" id="1445510.YC6258_02299"/>
<dbReference type="Pfam" id="PF12796">
    <property type="entry name" value="Ank_2"/>
    <property type="match status" value="1"/>
</dbReference>
<reference evidence="1 2" key="1">
    <citation type="submission" date="2014-01" db="EMBL/GenBank/DDBJ databases">
        <title>Full genme sequencing of cellulolytic bacterium Gynuella sunshinyii YC6258T gen. nov., sp. nov.</title>
        <authorList>
            <person name="Khan H."/>
            <person name="Chung E.J."/>
            <person name="Chung Y.R."/>
        </authorList>
    </citation>
    <scope>NUCLEOTIDE SEQUENCE [LARGE SCALE GENOMIC DNA]</scope>
    <source>
        <strain evidence="1 2">YC6258</strain>
    </source>
</reference>
<accession>A0A0C5VI51</accession>
<dbReference type="InterPro" id="IPR002110">
    <property type="entry name" value="Ankyrin_rpt"/>
</dbReference>
<dbReference type="SUPFAM" id="SSF48403">
    <property type="entry name" value="Ankyrin repeat"/>
    <property type="match status" value="1"/>
</dbReference>
<protein>
    <submittedName>
        <fullName evidence="1">Uncharacterized protein</fullName>
    </submittedName>
</protein>
<dbReference type="KEGG" id="gsn:YC6258_02299"/>
<dbReference type="InterPro" id="IPR036770">
    <property type="entry name" value="Ankyrin_rpt-contain_sf"/>
</dbReference>
<evidence type="ECO:0000313" key="1">
    <source>
        <dbReference type="EMBL" id="AJQ94337.1"/>
    </source>
</evidence>
<name>A0A0C5VI51_9GAMM</name>
<dbReference type="EMBL" id="CP007142">
    <property type="protein sequence ID" value="AJQ94337.1"/>
    <property type="molecule type" value="Genomic_DNA"/>
</dbReference>
<keyword evidence="2" id="KW-1185">Reference proteome</keyword>
<evidence type="ECO:0000313" key="2">
    <source>
        <dbReference type="Proteomes" id="UP000032266"/>
    </source>
</evidence>
<gene>
    <name evidence="1" type="ORF">YC6258_02299</name>
</gene>
<sequence>MYAVEQGNIDAVRILISNKAEDLLNNHGDSAMDLAAFTENESILSILRTNGYRMTF</sequence>
<dbReference type="HOGENOM" id="CLU_3007926_0_0_6"/>